<organism evidence="1 2">
    <name type="scientific">Roseovarius gaetbuli</name>
    <dbReference type="NCBI Taxonomy" id="1356575"/>
    <lineage>
        <taxon>Bacteria</taxon>
        <taxon>Pseudomonadati</taxon>
        <taxon>Pseudomonadota</taxon>
        <taxon>Alphaproteobacteria</taxon>
        <taxon>Rhodobacterales</taxon>
        <taxon>Roseobacteraceae</taxon>
        <taxon>Roseovarius</taxon>
    </lineage>
</organism>
<accession>A0A1X6ZRH0</accession>
<dbReference type="AlphaFoldDB" id="A0A1X6ZRH0"/>
<name>A0A1X6ZRH0_9RHOB</name>
<gene>
    <name evidence="1" type="ORF">ROG8370_02730</name>
</gene>
<evidence type="ECO:0000313" key="2">
    <source>
        <dbReference type="Proteomes" id="UP000194012"/>
    </source>
</evidence>
<evidence type="ECO:0000313" key="1">
    <source>
        <dbReference type="EMBL" id="SLN59366.1"/>
    </source>
</evidence>
<proteinExistence type="predicted"/>
<keyword evidence="2" id="KW-1185">Reference proteome</keyword>
<reference evidence="2" key="1">
    <citation type="submission" date="2017-03" db="EMBL/GenBank/DDBJ databases">
        <authorList>
            <person name="Rodrigo-Torres L."/>
            <person name="Arahal R.D."/>
            <person name="Lucena T."/>
        </authorList>
    </citation>
    <scope>NUCLEOTIDE SEQUENCE [LARGE SCALE GENOMIC DNA]</scope>
    <source>
        <strain evidence="2">CECT 8370</strain>
    </source>
</reference>
<dbReference type="Proteomes" id="UP000194012">
    <property type="component" value="Unassembled WGS sequence"/>
</dbReference>
<dbReference type="EMBL" id="FWFJ01000028">
    <property type="protein sequence ID" value="SLN59366.1"/>
    <property type="molecule type" value="Genomic_DNA"/>
</dbReference>
<sequence length="92" mass="9701">MNHSHGVIASMICNKNDRRGPGVGSLGTQLVVVVSKYCGLTGRGYAQRVWWLPDVSLDDQDFGGSGYPECLIFGSASIGKPVLQAPTDSCSA</sequence>
<protein>
    <submittedName>
        <fullName evidence="1">Uncharacterized protein</fullName>
    </submittedName>
</protein>